<dbReference type="RefSeq" id="WP_121246606.1">
    <property type="nucleotide sequence ID" value="NZ_RBIL01000001.1"/>
</dbReference>
<evidence type="ECO:0000256" key="7">
    <source>
        <dbReference type="ARBA" id="ARBA00023136"/>
    </source>
</evidence>
<reference evidence="10 11" key="1">
    <citation type="submission" date="2018-10" db="EMBL/GenBank/DDBJ databases">
        <title>Genomic Encyclopedia of Archaeal and Bacterial Type Strains, Phase II (KMG-II): from individual species to whole genera.</title>
        <authorList>
            <person name="Goeker M."/>
        </authorList>
    </citation>
    <scope>NUCLEOTIDE SEQUENCE [LARGE SCALE GENOMIC DNA]</scope>
    <source>
        <strain evidence="10 11">DSM 14954</strain>
    </source>
</reference>
<feature type="transmembrane region" description="Helical" evidence="8">
    <location>
        <begin position="82"/>
        <end position="101"/>
    </location>
</feature>
<organism evidence="10 11">
    <name type="scientific">Solirubrobacter pauli</name>
    <dbReference type="NCBI Taxonomy" id="166793"/>
    <lineage>
        <taxon>Bacteria</taxon>
        <taxon>Bacillati</taxon>
        <taxon>Actinomycetota</taxon>
        <taxon>Thermoleophilia</taxon>
        <taxon>Solirubrobacterales</taxon>
        <taxon>Solirubrobacteraceae</taxon>
        <taxon>Solirubrobacter</taxon>
    </lineage>
</organism>
<feature type="transmembrane region" description="Helical" evidence="8">
    <location>
        <begin position="20"/>
        <end position="42"/>
    </location>
</feature>
<dbReference type="InterPro" id="IPR043429">
    <property type="entry name" value="ArtM/GltK/GlnP/TcyL/YhdX-like"/>
</dbReference>
<evidence type="ECO:0000259" key="9">
    <source>
        <dbReference type="PROSITE" id="PS50928"/>
    </source>
</evidence>
<dbReference type="Gene3D" id="1.10.3720.10">
    <property type="entry name" value="MetI-like"/>
    <property type="match status" value="1"/>
</dbReference>
<evidence type="ECO:0000256" key="3">
    <source>
        <dbReference type="ARBA" id="ARBA00022475"/>
    </source>
</evidence>
<evidence type="ECO:0000256" key="8">
    <source>
        <dbReference type="RuleBase" id="RU363032"/>
    </source>
</evidence>
<dbReference type="PANTHER" id="PTHR30614">
    <property type="entry name" value="MEMBRANE COMPONENT OF AMINO ACID ABC TRANSPORTER"/>
    <property type="match status" value="1"/>
</dbReference>
<dbReference type="InterPro" id="IPR035906">
    <property type="entry name" value="MetI-like_sf"/>
</dbReference>
<evidence type="ECO:0000313" key="11">
    <source>
        <dbReference type="Proteomes" id="UP000278962"/>
    </source>
</evidence>
<sequence length="217" mass="23580">MFDVLTEHWSEFSSGFWVTVRIIAGSFGIAMVVGTFVAAFRIAPNKWLQRLGGIYVEVFRNIPLLVLLFISFAGLRRAGVDIGPWVAGIASLGLYTAAYVAEALRSGVFSVGKGQVEASLSLGFSYAETLRRIVLPQAFRTVIAPLGSLTIAMIKNSAIVGVSLLALPDLLKQARVVSARTFQTDETFFWAAVGYIILTGLATLAFRVLEKRFAIAR</sequence>
<dbReference type="NCBIfam" id="TIGR01726">
    <property type="entry name" value="HEQRo_perm_3TM"/>
    <property type="match status" value="1"/>
</dbReference>
<keyword evidence="4 8" id="KW-0812">Transmembrane</keyword>
<feature type="transmembrane region" description="Helical" evidence="8">
    <location>
        <begin position="142"/>
        <end position="167"/>
    </location>
</feature>
<dbReference type="Pfam" id="PF00528">
    <property type="entry name" value="BPD_transp_1"/>
    <property type="match status" value="1"/>
</dbReference>
<evidence type="ECO:0000256" key="1">
    <source>
        <dbReference type="ARBA" id="ARBA00004651"/>
    </source>
</evidence>
<comment type="subcellular location">
    <subcellularLocation>
        <location evidence="1 8">Cell membrane</location>
        <topology evidence="1 8">Multi-pass membrane protein</topology>
    </subcellularLocation>
</comment>
<dbReference type="GO" id="GO:0022857">
    <property type="term" value="F:transmembrane transporter activity"/>
    <property type="evidence" value="ECO:0007669"/>
    <property type="project" value="InterPro"/>
</dbReference>
<keyword evidence="5" id="KW-0029">Amino-acid transport</keyword>
<dbReference type="GO" id="GO:0006865">
    <property type="term" value="P:amino acid transport"/>
    <property type="evidence" value="ECO:0007669"/>
    <property type="project" value="UniProtKB-KW"/>
</dbReference>
<dbReference type="CDD" id="cd06261">
    <property type="entry name" value="TM_PBP2"/>
    <property type="match status" value="1"/>
</dbReference>
<dbReference type="PANTHER" id="PTHR30614:SF0">
    <property type="entry name" value="L-CYSTINE TRANSPORT SYSTEM PERMEASE PROTEIN TCYL"/>
    <property type="match status" value="1"/>
</dbReference>
<keyword evidence="11" id="KW-1185">Reference proteome</keyword>
<evidence type="ECO:0000256" key="6">
    <source>
        <dbReference type="ARBA" id="ARBA00022989"/>
    </source>
</evidence>
<comment type="similarity">
    <text evidence="8">Belongs to the binding-protein-dependent transport system permease family.</text>
</comment>
<name>A0A660L7I3_9ACTN</name>
<evidence type="ECO:0000256" key="4">
    <source>
        <dbReference type="ARBA" id="ARBA00022692"/>
    </source>
</evidence>
<feature type="transmembrane region" description="Helical" evidence="8">
    <location>
        <begin position="187"/>
        <end position="209"/>
    </location>
</feature>
<dbReference type="AlphaFoldDB" id="A0A660L7I3"/>
<dbReference type="SUPFAM" id="SSF161098">
    <property type="entry name" value="MetI-like"/>
    <property type="match status" value="1"/>
</dbReference>
<dbReference type="InterPro" id="IPR000515">
    <property type="entry name" value="MetI-like"/>
</dbReference>
<proteinExistence type="inferred from homology"/>
<feature type="transmembrane region" description="Helical" evidence="8">
    <location>
        <begin position="54"/>
        <end position="76"/>
    </location>
</feature>
<dbReference type="Proteomes" id="UP000278962">
    <property type="component" value="Unassembled WGS sequence"/>
</dbReference>
<keyword evidence="3" id="KW-1003">Cell membrane</keyword>
<gene>
    <name evidence="10" type="ORF">C8N24_0024</name>
</gene>
<keyword evidence="2 8" id="KW-0813">Transport</keyword>
<protein>
    <submittedName>
        <fullName evidence="10">Amino acid ABC transporter membrane protein 1 (PAAT family)</fullName>
    </submittedName>
</protein>
<accession>A0A660L7I3</accession>
<dbReference type="OrthoDB" id="3181282at2"/>
<dbReference type="GO" id="GO:0043190">
    <property type="term" value="C:ATP-binding cassette (ABC) transporter complex"/>
    <property type="evidence" value="ECO:0007669"/>
    <property type="project" value="InterPro"/>
</dbReference>
<dbReference type="PROSITE" id="PS50928">
    <property type="entry name" value="ABC_TM1"/>
    <property type="match status" value="1"/>
</dbReference>
<dbReference type="EMBL" id="RBIL01000001">
    <property type="protein sequence ID" value="RKQ90225.1"/>
    <property type="molecule type" value="Genomic_DNA"/>
</dbReference>
<dbReference type="InterPro" id="IPR010065">
    <property type="entry name" value="AA_ABC_transptr_permease_3TM"/>
</dbReference>
<evidence type="ECO:0000256" key="5">
    <source>
        <dbReference type="ARBA" id="ARBA00022970"/>
    </source>
</evidence>
<feature type="domain" description="ABC transmembrane type-1" evidence="9">
    <location>
        <begin position="16"/>
        <end position="210"/>
    </location>
</feature>
<evidence type="ECO:0000256" key="2">
    <source>
        <dbReference type="ARBA" id="ARBA00022448"/>
    </source>
</evidence>
<comment type="caution">
    <text evidence="10">The sequence shown here is derived from an EMBL/GenBank/DDBJ whole genome shotgun (WGS) entry which is preliminary data.</text>
</comment>
<evidence type="ECO:0000313" key="10">
    <source>
        <dbReference type="EMBL" id="RKQ90225.1"/>
    </source>
</evidence>
<keyword evidence="6 8" id="KW-1133">Transmembrane helix</keyword>
<keyword evidence="7 8" id="KW-0472">Membrane</keyword>